<sequence length="130" mass="14285">MANAMITVDDQIAVRARNIRAIEVHGETVVVHCDCVGPFFLGTSDVSCARELRNCLLTAIQAATSEPASTINDADYGLPQISRIVDLLQQAFGERLDTTGFRDDLWLALQVIYGPDGAARFTTDYLNRPR</sequence>
<dbReference type="EMBL" id="LJAM02000086">
    <property type="protein sequence ID" value="RAP71884.1"/>
    <property type="molecule type" value="Genomic_DNA"/>
</dbReference>
<evidence type="ECO:0000313" key="5">
    <source>
        <dbReference type="Proteomes" id="UP000244334"/>
    </source>
</evidence>
<name>A0A2T6MV22_9GAMM</name>
<comment type="caution">
    <text evidence="4">The sequence shown here is derived from an EMBL/GenBank/DDBJ whole genome shotgun (WGS) entry which is preliminary data.</text>
</comment>
<proteinExistence type="predicted"/>
<dbReference type="EMBL" id="LJAM02000172">
    <property type="protein sequence ID" value="RAP71262.1"/>
    <property type="molecule type" value="Genomic_DNA"/>
</dbReference>
<evidence type="ECO:0000313" key="3">
    <source>
        <dbReference type="EMBL" id="RAP71262.1"/>
    </source>
</evidence>
<dbReference type="Proteomes" id="UP000244334">
    <property type="component" value="Unassembled WGS sequence"/>
</dbReference>
<organism evidence="4 5">
    <name type="scientific">Candidatus Erwinia dacicola</name>
    <dbReference type="NCBI Taxonomy" id="252393"/>
    <lineage>
        <taxon>Bacteria</taxon>
        <taxon>Pseudomonadati</taxon>
        <taxon>Pseudomonadota</taxon>
        <taxon>Gammaproteobacteria</taxon>
        <taxon>Enterobacterales</taxon>
        <taxon>Erwiniaceae</taxon>
        <taxon>Erwinia</taxon>
    </lineage>
</organism>
<dbReference type="AlphaFoldDB" id="A0A2T6MV22"/>
<dbReference type="EMBL" id="LJAM02000496">
    <property type="protein sequence ID" value="RAP70016.1"/>
    <property type="molecule type" value="Genomic_DNA"/>
</dbReference>
<keyword evidence="5" id="KW-1185">Reference proteome</keyword>
<evidence type="ECO:0000313" key="2">
    <source>
        <dbReference type="EMBL" id="RAP70585.1"/>
    </source>
</evidence>
<gene>
    <name evidence="4" type="ORF">ACZ87_01290</name>
    <name evidence="3" type="ORF">ACZ87_01925</name>
    <name evidence="2" type="ORF">ACZ87_02609</name>
    <name evidence="1" type="ORF">ACZ87_03190</name>
</gene>
<dbReference type="EMBL" id="LJAM02000310">
    <property type="protein sequence ID" value="RAP70585.1"/>
    <property type="molecule type" value="Genomic_DNA"/>
</dbReference>
<reference evidence="4 5" key="1">
    <citation type="submission" date="2018-04" db="EMBL/GenBank/DDBJ databases">
        <title>Genomes of the Obligate Erwinia dacicola and Facultative Enterobacter sp. OLF Endosymbionts of the Olive Fruit fly, Bactrocera oleae.</title>
        <authorList>
            <person name="Estes A.M."/>
            <person name="Hearn D.J."/>
            <person name="Agarwal S."/>
            <person name="Pierson E.A."/>
            <person name="Dunning-Hotopp J.C."/>
        </authorList>
    </citation>
    <scope>NUCLEOTIDE SEQUENCE [LARGE SCALE GENOMIC DNA]</scope>
    <source>
        <strain evidence="4 5">Oroville</strain>
    </source>
</reference>
<protein>
    <submittedName>
        <fullName evidence="4">Uncharacterized protein</fullName>
    </submittedName>
</protein>
<dbReference type="RefSeq" id="WP_162475388.1">
    <property type="nucleotide sequence ID" value="NZ_LJAM02000086.1"/>
</dbReference>
<evidence type="ECO:0000313" key="4">
    <source>
        <dbReference type="EMBL" id="RAP71884.1"/>
    </source>
</evidence>
<evidence type="ECO:0000313" key="1">
    <source>
        <dbReference type="EMBL" id="RAP70016.1"/>
    </source>
</evidence>
<accession>A0A2T6MV22</accession>